<dbReference type="SMART" id="SM00732">
    <property type="entry name" value="YqgFc"/>
    <property type="match status" value="1"/>
</dbReference>
<name>A0A1F6X1V1_9BACT</name>
<feature type="domain" description="YqgF/RNase H-like" evidence="6">
    <location>
        <begin position="1"/>
        <end position="99"/>
    </location>
</feature>
<dbReference type="EMBL" id="MFUP01000006">
    <property type="protein sequence ID" value="OGI88094.1"/>
    <property type="molecule type" value="Genomic_DNA"/>
</dbReference>
<proteinExistence type="inferred from homology"/>
<sequence>MRLIGIDYGQKRVGIAVSDEENRIAFPRTILKNDKHLLDLIEKICQEEKIDRIVMGESYNCQGKSNKLMEKIISFKNELKKKLKLPIKLEKEFMTTIEARRYQENKKEVDSSAAALILQRYLDRLNIKRKD</sequence>
<evidence type="ECO:0000256" key="3">
    <source>
        <dbReference type="ARBA" id="ARBA00022722"/>
    </source>
</evidence>
<dbReference type="NCBIfam" id="TIGR00250">
    <property type="entry name" value="RNAse_H_YqgF"/>
    <property type="match status" value="1"/>
</dbReference>
<keyword evidence="3 5" id="KW-0540">Nuclease</keyword>
<protein>
    <recommendedName>
        <fullName evidence="5">Putative pre-16S rRNA nuclease</fullName>
        <ecNumber evidence="5">3.1.-.-</ecNumber>
    </recommendedName>
</protein>
<comment type="caution">
    <text evidence="7">The sequence shown here is derived from an EMBL/GenBank/DDBJ whole genome shotgun (WGS) entry which is preliminary data.</text>
</comment>
<keyword evidence="4 5" id="KW-0378">Hydrolase</keyword>
<dbReference type="Pfam" id="PF03652">
    <property type="entry name" value="RuvX"/>
    <property type="match status" value="1"/>
</dbReference>
<dbReference type="InterPro" id="IPR012337">
    <property type="entry name" value="RNaseH-like_sf"/>
</dbReference>
<keyword evidence="1 5" id="KW-0963">Cytoplasm</keyword>
<evidence type="ECO:0000259" key="6">
    <source>
        <dbReference type="SMART" id="SM00732"/>
    </source>
</evidence>
<dbReference type="EC" id="3.1.-.-" evidence="5"/>
<accession>A0A1F6X1V1</accession>
<evidence type="ECO:0000256" key="5">
    <source>
        <dbReference type="HAMAP-Rule" id="MF_00651"/>
    </source>
</evidence>
<dbReference type="AlphaFoldDB" id="A0A1F6X1V1"/>
<comment type="function">
    <text evidence="5">Could be a nuclease involved in processing of the 5'-end of pre-16S rRNA.</text>
</comment>
<evidence type="ECO:0000256" key="1">
    <source>
        <dbReference type="ARBA" id="ARBA00022490"/>
    </source>
</evidence>
<dbReference type="GO" id="GO:0004518">
    <property type="term" value="F:nuclease activity"/>
    <property type="evidence" value="ECO:0007669"/>
    <property type="project" value="UniProtKB-KW"/>
</dbReference>
<evidence type="ECO:0000256" key="2">
    <source>
        <dbReference type="ARBA" id="ARBA00022517"/>
    </source>
</evidence>
<dbReference type="PANTHER" id="PTHR33317">
    <property type="entry name" value="POLYNUCLEOTIDYL TRANSFERASE, RIBONUCLEASE H-LIKE SUPERFAMILY PROTEIN"/>
    <property type="match status" value="1"/>
</dbReference>
<keyword evidence="2 5" id="KW-0690">Ribosome biogenesis</keyword>
<dbReference type="HAMAP" id="MF_00651">
    <property type="entry name" value="Nuclease_YqgF"/>
    <property type="match status" value="1"/>
</dbReference>
<organism evidence="7 8">
    <name type="scientific">Candidatus Nomurabacteria bacterium RIFCSPLOWO2_01_FULL_33_24</name>
    <dbReference type="NCBI Taxonomy" id="1801765"/>
    <lineage>
        <taxon>Bacteria</taxon>
        <taxon>Candidatus Nomuraibacteriota</taxon>
    </lineage>
</organism>
<dbReference type="InterPro" id="IPR005227">
    <property type="entry name" value="YqgF"/>
</dbReference>
<dbReference type="Proteomes" id="UP000185809">
    <property type="component" value="Unassembled WGS sequence"/>
</dbReference>
<dbReference type="PANTHER" id="PTHR33317:SF4">
    <property type="entry name" value="POLYNUCLEOTIDYL TRANSFERASE, RIBONUCLEASE H-LIKE SUPERFAMILY PROTEIN"/>
    <property type="match status" value="1"/>
</dbReference>
<reference evidence="7 8" key="1">
    <citation type="journal article" date="2016" name="Nat. Commun.">
        <title>Thousands of microbial genomes shed light on interconnected biogeochemical processes in an aquifer system.</title>
        <authorList>
            <person name="Anantharaman K."/>
            <person name="Brown C.T."/>
            <person name="Hug L.A."/>
            <person name="Sharon I."/>
            <person name="Castelle C.J."/>
            <person name="Probst A.J."/>
            <person name="Thomas B.C."/>
            <person name="Singh A."/>
            <person name="Wilkins M.J."/>
            <person name="Karaoz U."/>
            <person name="Brodie E.L."/>
            <person name="Williams K.H."/>
            <person name="Hubbard S.S."/>
            <person name="Banfield J.F."/>
        </authorList>
    </citation>
    <scope>NUCLEOTIDE SEQUENCE [LARGE SCALE GENOMIC DNA]</scope>
</reference>
<dbReference type="InterPro" id="IPR006641">
    <property type="entry name" value="YqgF/RNaseH-like_dom"/>
</dbReference>
<dbReference type="SUPFAM" id="SSF53098">
    <property type="entry name" value="Ribonuclease H-like"/>
    <property type="match status" value="1"/>
</dbReference>
<dbReference type="InterPro" id="IPR037027">
    <property type="entry name" value="YqgF/RNaseH-like_dom_sf"/>
</dbReference>
<gene>
    <name evidence="7" type="ORF">A2995_01790</name>
</gene>
<comment type="subcellular location">
    <subcellularLocation>
        <location evidence="5">Cytoplasm</location>
    </subcellularLocation>
</comment>
<dbReference type="Gene3D" id="3.30.420.140">
    <property type="entry name" value="YqgF/RNase H-like domain"/>
    <property type="match status" value="1"/>
</dbReference>
<dbReference type="GO" id="GO:0016788">
    <property type="term" value="F:hydrolase activity, acting on ester bonds"/>
    <property type="evidence" value="ECO:0007669"/>
    <property type="project" value="UniProtKB-UniRule"/>
</dbReference>
<dbReference type="GO" id="GO:0000967">
    <property type="term" value="P:rRNA 5'-end processing"/>
    <property type="evidence" value="ECO:0007669"/>
    <property type="project" value="UniProtKB-UniRule"/>
</dbReference>
<evidence type="ECO:0000313" key="8">
    <source>
        <dbReference type="Proteomes" id="UP000185809"/>
    </source>
</evidence>
<evidence type="ECO:0000256" key="4">
    <source>
        <dbReference type="ARBA" id="ARBA00022801"/>
    </source>
</evidence>
<dbReference type="CDD" id="cd16964">
    <property type="entry name" value="YqgF"/>
    <property type="match status" value="1"/>
</dbReference>
<comment type="similarity">
    <text evidence="5">Belongs to the YqgF HJR family.</text>
</comment>
<evidence type="ECO:0000313" key="7">
    <source>
        <dbReference type="EMBL" id="OGI88094.1"/>
    </source>
</evidence>
<dbReference type="GO" id="GO:0005829">
    <property type="term" value="C:cytosol"/>
    <property type="evidence" value="ECO:0007669"/>
    <property type="project" value="TreeGrafter"/>
</dbReference>